<dbReference type="AlphaFoldDB" id="A0A4R1GD46"/>
<keyword evidence="2" id="KW-1185">Reference proteome</keyword>
<dbReference type="RefSeq" id="WP_132524554.1">
    <property type="nucleotide sequence ID" value="NZ_SMFV01000001.1"/>
</dbReference>
<name>A0A4R1GD46_9BACT</name>
<dbReference type="EMBL" id="SMFV01000001">
    <property type="protein sequence ID" value="TCK06217.1"/>
    <property type="molecule type" value="Genomic_DNA"/>
</dbReference>
<gene>
    <name evidence="1" type="ORF">CLV27_0018</name>
</gene>
<evidence type="ECO:0000313" key="1">
    <source>
        <dbReference type="EMBL" id="TCK06217.1"/>
    </source>
</evidence>
<dbReference type="Proteomes" id="UP000295777">
    <property type="component" value="Unassembled WGS sequence"/>
</dbReference>
<sequence length="142" mass="17060">MTNFLEWKRKEAQKLCQEIPCLWEFDVERTHHSLNIDLGIKSNRTKRPGITLGKLGKTPRFRVIFLTTKEREESSVDLSLCPKECDGFKVWQRKVWIYRKGKKRVFKLPKQVFEDRKLVKFCSTCKEELRKRIENELSRETL</sequence>
<accession>A0A4R1GD46</accession>
<comment type="caution">
    <text evidence="1">The sequence shown here is derived from an EMBL/GenBank/DDBJ whole genome shotgun (WGS) entry which is preliminary data.</text>
</comment>
<protein>
    <submittedName>
        <fullName evidence="1">Uncharacterized protein</fullName>
    </submittedName>
</protein>
<reference evidence="1 2" key="1">
    <citation type="submission" date="2019-03" db="EMBL/GenBank/DDBJ databases">
        <title>Genomic Encyclopedia of Archaeal and Bacterial Type Strains, Phase II (KMG-II): from individual species to whole genera.</title>
        <authorList>
            <person name="Goeker M."/>
        </authorList>
    </citation>
    <scope>NUCLEOTIDE SEQUENCE [LARGE SCALE GENOMIC DNA]</scope>
    <source>
        <strain evidence="1 2">DSM 24425</strain>
    </source>
</reference>
<evidence type="ECO:0000313" key="2">
    <source>
        <dbReference type="Proteomes" id="UP000295777"/>
    </source>
</evidence>
<proteinExistence type="predicted"/>
<organism evidence="1 2">
    <name type="scientific">Phorcysia thermohydrogeniphila</name>
    <dbReference type="NCBI Taxonomy" id="936138"/>
    <lineage>
        <taxon>Bacteria</taxon>
        <taxon>Pseudomonadati</taxon>
        <taxon>Aquificota</taxon>
        <taxon>Aquificia</taxon>
        <taxon>Desulfurobacteriales</taxon>
        <taxon>Desulfurobacteriaceae</taxon>
        <taxon>Phorcysia</taxon>
    </lineage>
</organism>